<dbReference type="Pfam" id="PF05199">
    <property type="entry name" value="GMC_oxred_C"/>
    <property type="match status" value="1"/>
</dbReference>
<dbReference type="InterPro" id="IPR051473">
    <property type="entry name" value="P2Ox-like"/>
</dbReference>
<reference evidence="9" key="1">
    <citation type="journal article" date="2019" name="Int. J. Syst. Evol. Microbiol.">
        <title>The Global Catalogue of Microorganisms (GCM) 10K type strain sequencing project: providing services to taxonomists for standard genome sequencing and annotation.</title>
        <authorList>
            <consortium name="The Broad Institute Genomics Platform"/>
            <consortium name="The Broad Institute Genome Sequencing Center for Infectious Disease"/>
            <person name="Wu L."/>
            <person name="Ma J."/>
        </authorList>
    </citation>
    <scope>NUCLEOTIDE SEQUENCE [LARGE SCALE GENOMIC DNA]</scope>
    <source>
        <strain evidence="9">KCTC 42443</strain>
    </source>
</reference>
<proteinExistence type="inferred from homology"/>
<feature type="domain" description="FAD/NAD(P)-binding" evidence="7">
    <location>
        <begin position="16"/>
        <end position="216"/>
    </location>
</feature>
<dbReference type="PANTHER" id="PTHR42784:SF1">
    <property type="entry name" value="PYRANOSE 2-OXIDASE"/>
    <property type="match status" value="1"/>
</dbReference>
<sequence>MFVSDPSSIAPISDPYDTCVIGSGPAGMTLAIKLAQTGQRIALIEAGSLEYDDWSQSQYQGRVVGDRYYDLDNARLRMLGGSSNHWAGHCIPLEAEDFLPRPHHPDTGWPIRIDDVAPYLDEACDILEVPNDFSDTHYTDTIRKTRFQWSPPVLFNEKYHADIAQSSNLTTYLGSALVGVDHDGRRITSARLQRRGGEGFTLPARTFVICTGGIENSRLLLWINAQNNNALIANHDLIGRCWTEHPHAQLGEVLFEDLPDGFFHNDEATFSLSRAQQDDSGIFNAALQVEKYSYSRTKKLVADIACVAPALGGRLFQAMGKKLVCGARLHGQWEQAPVAQNRVALSPLDRDAYGIPRPQLHWQRSDTDRKTIVETVRVFAQELARTGKGRVRMADWITEDRPLPEDGMMAIWHHMGGTRMHDDPAHGITDADLRVHGLENLYLGGSSVYPTGGYANPTLMIVQLSLRLAAHLTRA</sequence>
<comment type="similarity">
    <text evidence="2">Belongs to the GMC oxidoreductase family.</text>
</comment>
<evidence type="ECO:0000256" key="3">
    <source>
        <dbReference type="ARBA" id="ARBA00022630"/>
    </source>
</evidence>
<name>A0ABQ3JBP7_9RHOB</name>
<dbReference type="InterPro" id="IPR023753">
    <property type="entry name" value="FAD/NAD-binding_dom"/>
</dbReference>
<keyword evidence="3" id="KW-0285">Flavoprotein</keyword>
<organism evidence="8 9">
    <name type="scientific">Aliiroseovarius zhejiangensis</name>
    <dbReference type="NCBI Taxonomy" id="1632025"/>
    <lineage>
        <taxon>Bacteria</taxon>
        <taxon>Pseudomonadati</taxon>
        <taxon>Pseudomonadota</taxon>
        <taxon>Alphaproteobacteria</taxon>
        <taxon>Rhodobacterales</taxon>
        <taxon>Paracoccaceae</taxon>
        <taxon>Aliiroseovarius</taxon>
    </lineage>
</organism>
<dbReference type="RefSeq" id="WP_308442464.1">
    <property type="nucleotide sequence ID" value="NZ_BNCH01000008.1"/>
</dbReference>
<evidence type="ECO:0000259" key="6">
    <source>
        <dbReference type="Pfam" id="PF05199"/>
    </source>
</evidence>
<dbReference type="InterPro" id="IPR036188">
    <property type="entry name" value="FAD/NAD-bd_sf"/>
</dbReference>
<dbReference type="SUPFAM" id="SSF51905">
    <property type="entry name" value="FAD/NAD(P)-binding domain"/>
    <property type="match status" value="1"/>
</dbReference>
<evidence type="ECO:0000256" key="2">
    <source>
        <dbReference type="ARBA" id="ARBA00010790"/>
    </source>
</evidence>
<keyword evidence="5" id="KW-0560">Oxidoreductase</keyword>
<protein>
    <submittedName>
        <fullName evidence="8">Dehydrogenase</fullName>
    </submittedName>
</protein>
<feature type="domain" description="Glucose-methanol-choline oxidoreductase C-terminal" evidence="6">
    <location>
        <begin position="337"/>
        <end position="463"/>
    </location>
</feature>
<dbReference type="InterPro" id="IPR007867">
    <property type="entry name" value="GMC_OxRtase_C"/>
</dbReference>
<evidence type="ECO:0000256" key="5">
    <source>
        <dbReference type="ARBA" id="ARBA00023002"/>
    </source>
</evidence>
<dbReference type="Gene3D" id="3.50.50.60">
    <property type="entry name" value="FAD/NAD(P)-binding domain"/>
    <property type="match status" value="2"/>
</dbReference>
<comment type="cofactor">
    <cofactor evidence="1">
        <name>FAD</name>
        <dbReference type="ChEBI" id="CHEBI:57692"/>
    </cofactor>
</comment>
<evidence type="ECO:0000256" key="1">
    <source>
        <dbReference type="ARBA" id="ARBA00001974"/>
    </source>
</evidence>
<comment type="caution">
    <text evidence="8">The sequence shown here is derived from an EMBL/GenBank/DDBJ whole genome shotgun (WGS) entry which is preliminary data.</text>
</comment>
<evidence type="ECO:0000256" key="4">
    <source>
        <dbReference type="ARBA" id="ARBA00022827"/>
    </source>
</evidence>
<keyword evidence="4" id="KW-0274">FAD</keyword>
<dbReference type="Pfam" id="PF07992">
    <property type="entry name" value="Pyr_redox_2"/>
    <property type="match status" value="1"/>
</dbReference>
<accession>A0ABQ3JBP7</accession>
<dbReference type="Proteomes" id="UP000609802">
    <property type="component" value="Unassembled WGS sequence"/>
</dbReference>
<dbReference type="PANTHER" id="PTHR42784">
    <property type="entry name" value="PYRANOSE 2-OXIDASE"/>
    <property type="match status" value="1"/>
</dbReference>
<gene>
    <name evidence="8" type="ORF">GCM10016455_29780</name>
</gene>
<dbReference type="EMBL" id="BNCH01000008">
    <property type="protein sequence ID" value="GHF06650.1"/>
    <property type="molecule type" value="Genomic_DNA"/>
</dbReference>
<dbReference type="SUPFAM" id="SSF54373">
    <property type="entry name" value="FAD-linked reductases, C-terminal domain"/>
    <property type="match status" value="1"/>
</dbReference>
<evidence type="ECO:0000313" key="8">
    <source>
        <dbReference type="EMBL" id="GHF06650.1"/>
    </source>
</evidence>
<keyword evidence="9" id="KW-1185">Reference proteome</keyword>
<evidence type="ECO:0000259" key="7">
    <source>
        <dbReference type="Pfam" id="PF07992"/>
    </source>
</evidence>
<evidence type="ECO:0000313" key="9">
    <source>
        <dbReference type="Proteomes" id="UP000609802"/>
    </source>
</evidence>